<evidence type="ECO:0000256" key="7">
    <source>
        <dbReference type="SAM" id="MobiDB-lite"/>
    </source>
</evidence>
<name>A0A179ICJ6_CORDF</name>
<organism evidence="9 10">
    <name type="scientific">Cordyceps confragosa</name>
    <name type="common">Lecanicillium lecanii</name>
    <dbReference type="NCBI Taxonomy" id="2714763"/>
    <lineage>
        <taxon>Eukaryota</taxon>
        <taxon>Fungi</taxon>
        <taxon>Dikarya</taxon>
        <taxon>Ascomycota</taxon>
        <taxon>Pezizomycotina</taxon>
        <taxon>Sordariomycetes</taxon>
        <taxon>Hypocreomycetidae</taxon>
        <taxon>Hypocreales</taxon>
        <taxon>Cordycipitaceae</taxon>
        <taxon>Akanthomyces</taxon>
    </lineage>
</organism>
<feature type="domain" description="Telomere-associated protein Rif1 N-terminal" evidence="8">
    <location>
        <begin position="158"/>
        <end position="528"/>
    </location>
</feature>
<feature type="compositionally biased region" description="Polar residues" evidence="7">
    <location>
        <begin position="1128"/>
        <end position="1145"/>
    </location>
</feature>
<keyword evidence="5" id="KW-0539">Nucleus</keyword>
<dbReference type="OMA" id="FMTPPHL"/>
<keyword evidence="4" id="KW-0779">Telomere</keyword>
<proteinExistence type="predicted"/>
<feature type="compositionally biased region" description="Low complexity" evidence="7">
    <location>
        <begin position="58"/>
        <end position="68"/>
    </location>
</feature>
<feature type="region of interest" description="Disordered" evidence="7">
    <location>
        <begin position="1"/>
        <end position="137"/>
    </location>
</feature>
<reference evidence="9 10" key="1">
    <citation type="submission" date="2016-03" db="EMBL/GenBank/DDBJ databases">
        <title>Fine-scale spatial genetic structure of a fungal parasite of coffee scale insects.</title>
        <authorList>
            <person name="Jackson D."/>
            <person name="Zemenick K.A."/>
            <person name="Malloure B."/>
            <person name="Quandt C.A."/>
            <person name="James T.Y."/>
        </authorList>
    </citation>
    <scope>NUCLEOTIDE SEQUENCE [LARGE SCALE GENOMIC DNA]</scope>
    <source>
        <strain evidence="9 10">UM487</strain>
    </source>
</reference>
<feature type="compositionally biased region" description="Basic and acidic residues" evidence="7">
    <location>
        <begin position="1560"/>
        <end position="1569"/>
    </location>
</feature>
<dbReference type="InterPro" id="IPR022031">
    <property type="entry name" value="Rif1_N"/>
</dbReference>
<comment type="caution">
    <text evidence="9">The sequence shown here is derived from an EMBL/GenBank/DDBJ whole genome shotgun (WGS) entry which is preliminary data.</text>
</comment>
<dbReference type="PANTHER" id="PTHR22928">
    <property type="entry name" value="TELOMERE-ASSOCIATED PROTEIN RIF1"/>
    <property type="match status" value="1"/>
</dbReference>
<feature type="compositionally biased region" description="Basic and acidic residues" evidence="7">
    <location>
        <begin position="1596"/>
        <end position="1610"/>
    </location>
</feature>
<dbReference type="GO" id="GO:0005634">
    <property type="term" value="C:nucleus"/>
    <property type="evidence" value="ECO:0007669"/>
    <property type="project" value="UniProtKB-SubCell"/>
</dbReference>
<comment type="subcellular location">
    <subcellularLocation>
        <location evidence="2">Chromosome</location>
        <location evidence="2">Telomere</location>
    </subcellularLocation>
    <subcellularLocation>
        <location evidence="1">Nucleus</location>
    </subcellularLocation>
</comment>
<dbReference type="EMBL" id="LUKN01001904">
    <property type="protein sequence ID" value="OAR00015.1"/>
    <property type="molecule type" value="Genomic_DNA"/>
</dbReference>
<sequence>MASSVATAAATIFKSLSARPPTPPRETNHARDAAAGSVPPARPAPFDPRLNLQTPPNASSASSAAAESNTGSGRTRKKVEWSAHTQYKEPAEFKDGSAPPKPSPAASATPSSASRPVKGILKPSASPGPLATSLNGDANGDALQGNIIDMLDSTIKQLAGSDRDSKLDAYMMLARALKASNNLPDRVALQDKMSLFMQFIQRDITAKNVNATPDTSLINHALGLVATFLHFPAIASTLTSDFGIFIIDHAIRSFEDAPTSKKDVVRHLMQVVAFQNFPPKVMTSDRVGRLVASLHRIENHLTGKSIIMSRIHIYKRLIKQAPKHMVVSSDWLQDMFTDMLSSVKEIRSQAISLGTEAGFALRSEKQLMRRATEILQATSEDEAYIAFYISRLQDMIKDKQTSSAVPQIWSVVILFLRCPLERWQYYGPWLTLVQSAFNMTDSSTKQEANYAWNRYIYLSLTDNKVSPKVLGTLCQPLSSQLRRKSSPKQLEDAMKLKRIVVGGICNLYYYTFAPGNEKYSADAVWDLTVHPIMSLLMSLEGKPDIPGDCVMQASHLLVGLLDVATPRVWRHDRIMDLPPPRADELPPIDSKWVRKNCEKVLQHVSAILERKFLDLANKESLAYRLWQVLVGSIASASAKDIKVSEDTAKFIACTFSFIAKVWSAGVPGADETVTVKFFAGMENLVAVLVEGLRVLPFMEKKLSMTSGSFEPILTPSHRNDQPGSTQGVSRIPVLHLFHMFSSFPPGVKDDDAFGAFFSAVFEPFFKDRPRKARLDLARELLHQLPRNSTTPFAPWILASQNLRVLLSGPSDAPASSISSSDQLLGPVYREFVSLLDRGLMSHPNLPLTQWTSLFTQVCEHARSQAGDAGLALAVVEPLAKALADSVLPNANTLQPQQLTMAIHPASALFDAAHMPRDAHAVEAARRRLWGTALTTAKGNSADPYDHLYKLGNNCLRFLYSATSKHLRTEDTIVFLQSVTGFLNRSGATHGLKVLTKLQRGICVWLLDEDSSLGKGDEKAVFKAVQEFWSQACAIFTGNYSLSKAQFDDAEALFTAAFKSKQTSIVQTAADAWNTLVKDEESVDCSESLKSVVSSLRLKLDIALPGSEVGDFGAQSGRGREDISFVALSSMSSHQDVPQEAGSTAGSSTPSLRRTSSRKRRSEATTENISTKRSKPSATPKRLRHDNSQIKFAPIASSSPVVDESQHLTERQREVRARQREGNNLYSDLHNPSAGTPADEKETPRAKNKSRSQQTGTPQREEQYSRHITSTPTPRRGQFLQLDDLNDPPSSPPLPRPYPLLSELKSRTRADNSMESWEFSSPPGSPAVNKPASTESEQAQPTALTELQQPTAGMVTRSRRRGSASQDQPIKVIPSSVDLEDKAGDGAKPQAKQPRLQKKPTARSRRGKPRTSVSTPAQVQLEKASIETSKPKQGRKETEAEAVEEADPNEGGKRSRRRKSLRGKAASTEQSDGTVFTIAIPSSAPEDAPDDVPEVVPGEVPEEASKYVPEQVHIIPSSHVVPSTPIDEPENDTAGESKKKRKRKRLGLSSAGSTPRKRRSPAREVEREPETEPVAGANDLPFAEEESEESQSLPELKPVEEKQTAAKDTRLSARQQHQPAAVSPLKRRTRSRSRAKNKRNSAVPERSREGGDTDEEIMSQLFTEATAATASQPKVEDVDMTVALAETSAAETSGVANGSIPEQTSKASIMDTLRQGLDQLRSTTLSRDEVYKMEEMLMDMKREIYEAEFRGRKSE</sequence>
<keyword evidence="3" id="KW-0158">Chromosome</keyword>
<dbReference type="PANTHER" id="PTHR22928:SF3">
    <property type="entry name" value="TELOMERE-ASSOCIATED PROTEIN RIF1"/>
    <property type="match status" value="1"/>
</dbReference>
<evidence type="ECO:0000256" key="6">
    <source>
        <dbReference type="ARBA" id="ARBA00023306"/>
    </source>
</evidence>
<feature type="compositionally biased region" description="Polar residues" evidence="7">
    <location>
        <begin position="1330"/>
        <end position="1350"/>
    </location>
</feature>
<evidence type="ECO:0000313" key="9">
    <source>
        <dbReference type="EMBL" id="OAR00015.1"/>
    </source>
</evidence>
<dbReference type="GO" id="GO:0140445">
    <property type="term" value="C:chromosome, telomeric repeat region"/>
    <property type="evidence" value="ECO:0007669"/>
    <property type="project" value="TreeGrafter"/>
</dbReference>
<feature type="compositionally biased region" description="Basic and acidic residues" evidence="7">
    <location>
        <begin position="1203"/>
        <end position="1220"/>
    </location>
</feature>
<keyword evidence="10" id="KW-1185">Reference proteome</keyword>
<feature type="compositionally biased region" description="Basic residues" evidence="7">
    <location>
        <begin position="1394"/>
        <end position="1408"/>
    </location>
</feature>
<evidence type="ECO:0000256" key="2">
    <source>
        <dbReference type="ARBA" id="ARBA00004574"/>
    </source>
</evidence>
<feature type="compositionally biased region" description="Low complexity" evidence="7">
    <location>
        <begin position="104"/>
        <end position="116"/>
    </location>
</feature>
<feature type="compositionally biased region" description="Basic residues" evidence="7">
    <location>
        <begin position="1624"/>
        <end position="1638"/>
    </location>
</feature>
<feature type="compositionally biased region" description="Pro residues" evidence="7">
    <location>
        <begin position="1288"/>
        <end position="1297"/>
    </location>
</feature>
<dbReference type="Pfam" id="PF12231">
    <property type="entry name" value="Rif1_N"/>
    <property type="match status" value="1"/>
</dbReference>
<evidence type="ECO:0000256" key="5">
    <source>
        <dbReference type="ARBA" id="ARBA00023242"/>
    </source>
</evidence>
<dbReference type="GO" id="GO:0000723">
    <property type="term" value="P:telomere maintenance"/>
    <property type="evidence" value="ECO:0007669"/>
    <property type="project" value="TreeGrafter"/>
</dbReference>
<accession>A0A179ICJ6</accession>
<evidence type="ECO:0000256" key="3">
    <source>
        <dbReference type="ARBA" id="ARBA00022454"/>
    </source>
</evidence>
<evidence type="ECO:0000259" key="8">
    <source>
        <dbReference type="Pfam" id="PF12231"/>
    </source>
</evidence>
<keyword evidence="6" id="KW-0131">Cell cycle</keyword>
<evidence type="ECO:0000256" key="4">
    <source>
        <dbReference type="ARBA" id="ARBA00022895"/>
    </source>
</evidence>
<dbReference type="Proteomes" id="UP000243081">
    <property type="component" value="Unassembled WGS sequence"/>
</dbReference>
<feature type="compositionally biased region" description="Basic and acidic residues" evidence="7">
    <location>
        <begin position="78"/>
        <end position="95"/>
    </location>
</feature>
<gene>
    <name evidence="9" type="ORF">LLEC1_04498</name>
</gene>
<dbReference type="OrthoDB" id="5399929at2759"/>
<feature type="region of interest" description="Disordered" evidence="7">
    <location>
        <begin position="1128"/>
        <end position="1656"/>
    </location>
</feature>
<evidence type="ECO:0000313" key="10">
    <source>
        <dbReference type="Proteomes" id="UP000243081"/>
    </source>
</evidence>
<protein>
    <recommendedName>
        <fullName evidence="8">Telomere-associated protein Rif1 N-terminal domain-containing protein</fullName>
    </recommendedName>
</protein>
<evidence type="ECO:0000256" key="1">
    <source>
        <dbReference type="ARBA" id="ARBA00004123"/>
    </source>
</evidence>